<evidence type="ECO:0000313" key="2">
    <source>
        <dbReference type="EMBL" id="KAL3500215.1"/>
    </source>
</evidence>
<name>A0ABD2Y340_9GENT</name>
<evidence type="ECO:0000313" key="3">
    <source>
        <dbReference type="Proteomes" id="UP001630127"/>
    </source>
</evidence>
<dbReference type="Proteomes" id="UP001630127">
    <property type="component" value="Unassembled WGS sequence"/>
</dbReference>
<dbReference type="AlphaFoldDB" id="A0ABD2Y340"/>
<feature type="compositionally biased region" description="Basic and acidic residues" evidence="1">
    <location>
        <begin position="97"/>
        <end position="106"/>
    </location>
</feature>
<feature type="region of interest" description="Disordered" evidence="1">
    <location>
        <begin position="81"/>
        <end position="106"/>
    </location>
</feature>
<sequence length="106" mass="12294">MVNCRPFPSSERPLSDREGRLAIGDFGPQTEFSRRQIDFGAERERDPDPIWDPVKFKRYVDSKLQMKRGDCCCKPLLQMKREGSHRGSCSTETAVANEEKEETRRD</sequence>
<accession>A0ABD2Y340</accession>
<gene>
    <name evidence="2" type="ORF">ACH5RR_039308</name>
</gene>
<proteinExistence type="predicted"/>
<keyword evidence="3" id="KW-1185">Reference proteome</keyword>
<comment type="caution">
    <text evidence="2">The sequence shown here is derived from an EMBL/GenBank/DDBJ whole genome shotgun (WGS) entry which is preliminary data.</text>
</comment>
<dbReference type="EMBL" id="JBJUIK010000016">
    <property type="protein sequence ID" value="KAL3500215.1"/>
    <property type="molecule type" value="Genomic_DNA"/>
</dbReference>
<feature type="region of interest" description="Disordered" evidence="1">
    <location>
        <begin position="1"/>
        <end position="27"/>
    </location>
</feature>
<reference evidence="2 3" key="1">
    <citation type="submission" date="2024-11" db="EMBL/GenBank/DDBJ databases">
        <title>A near-complete genome assembly of Cinchona calisaya.</title>
        <authorList>
            <person name="Lian D.C."/>
            <person name="Zhao X.W."/>
            <person name="Wei L."/>
        </authorList>
    </citation>
    <scope>NUCLEOTIDE SEQUENCE [LARGE SCALE GENOMIC DNA]</scope>
    <source>
        <tissue evidence="2">Nenye</tissue>
    </source>
</reference>
<organism evidence="2 3">
    <name type="scientific">Cinchona calisaya</name>
    <dbReference type="NCBI Taxonomy" id="153742"/>
    <lineage>
        <taxon>Eukaryota</taxon>
        <taxon>Viridiplantae</taxon>
        <taxon>Streptophyta</taxon>
        <taxon>Embryophyta</taxon>
        <taxon>Tracheophyta</taxon>
        <taxon>Spermatophyta</taxon>
        <taxon>Magnoliopsida</taxon>
        <taxon>eudicotyledons</taxon>
        <taxon>Gunneridae</taxon>
        <taxon>Pentapetalae</taxon>
        <taxon>asterids</taxon>
        <taxon>lamiids</taxon>
        <taxon>Gentianales</taxon>
        <taxon>Rubiaceae</taxon>
        <taxon>Cinchonoideae</taxon>
        <taxon>Cinchoneae</taxon>
        <taxon>Cinchona</taxon>
    </lineage>
</organism>
<protein>
    <submittedName>
        <fullName evidence="2">Uncharacterized protein</fullName>
    </submittedName>
</protein>
<evidence type="ECO:0000256" key="1">
    <source>
        <dbReference type="SAM" id="MobiDB-lite"/>
    </source>
</evidence>